<reference evidence="1" key="1">
    <citation type="journal article" date="2012" name="PLoS ONE">
        <title>Gene sets for utilization of primary and secondary nutrition supplies in the distal gut of endangered iberian lynx.</title>
        <authorList>
            <person name="Alcaide M."/>
            <person name="Messina E."/>
            <person name="Richter M."/>
            <person name="Bargiela R."/>
            <person name="Peplies J."/>
            <person name="Huws S.A."/>
            <person name="Newbold C.J."/>
            <person name="Golyshin P.N."/>
            <person name="Simon M.A."/>
            <person name="Lopez G."/>
            <person name="Yakimov M.M."/>
            <person name="Ferrer M."/>
        </authorList>
    </citation>
    <scope>NUCLEOTIDE SEQUENCE</scope>
</reference>
<accession>J9G6Y7</accession>
<dbReference type="EMBL" id="AMCI01002324">
    <property type="protein sequence ID" value="EJX03022.1"/>
    <property type="molecule type" value="Genomic_DNA"/>
</dbReference>
<proteinExistence type="predicted"/>
<sequence>MYGAQFLDQAGESQRVVHQDGQYAVEKAIVRVNADASQHDVLFLGDNRSNVVDNTQIVLADNVERNGVGTLSFASPTGFHDAVTATFVECGSVRAALR</sequence>
<comment type="caution">
    <text evidence="1">The sequence shown here is derived from an EMBL/GenBank/DDBJ whole genome shotgun (WGS) entry which is preliminary data.</text>
</comment>
<protein>
    <submittedName>
        <fullName evidence="1">Uncharacterized protein</fullName>
    </submittedName>
</protein>
<evidence type="ECO:0000313" key="1">
    <source>
        <dbReference type="EMBL" id="EJX03022.1"/>
    </source>
</evidence>
<dbReference type="AlphaFoldDB" id="J9G6Y7"/>
<gene>
    <name evidence="1" type="ORF">EVA_08874</name>
</gene>
<organism evidence="1">
    <name type="scientific">gut metagenome</name>
    <dbReference type="NCBI Taxonomy" id="749906"/>
    <lineage>
        <taxon>unclassified sequences</taxon>
        <taxon>metagenomes</taxon>
        <taxon>organismal metagenomes</taxon>
    </lineage>
</organism>
<name>J9G6Y7_9ZZZZ</name>